<evidence type="ECO:0000256" key="2">
    <source>
        <dbReference type="ARBA" id="ARBA00010790"/>
    </source>
</evidence>
<dbReference type="GO" id="GO:0019285">
    <property type="term" value="P:glycine betaine biosynthetic process from choline"/>
    <property type="evidence" value="ECO:0007669"/>
    <property type="project" value="TreeGrafter"/>
</dbReference>
<feature type="domain" description="Glucose-methanol-choline oxidoreductase N-terminal" evidence="6">
    <location>
        <begin position="340"/>
        <end position="354"/>
    </location>
</feature>
<dbReference type="OMA" id="NHFESCA"/>
<dbReference type="Gene3D" id="3.50.50.60">
    <property type="entry name" value="FAD/NAD(P)-binding domain"/>
    <property type="match status" value="1"/>
</dbReference>
<accession>A0A5J4YRZ3</accession>
<feature type="binding site" evidence="5">
    <location>
        <position position="302"/>
    </location>
    <ligand>
        <name>FAD</name>
        <dbReference type="ChEBI" id="CHEBI:57692"/>
    </ligand>
</feature>
<protein>
    <submittedName>
        <fullName evidence="7">Alcohol dehydrogenase acceptor</fullName>
    </submittedName>
</protein>
<name>A0A5J4YRZ3_PORPP</name>
<comment type="similarity">
    <text evidence="2">Belongs to the GMC oxidoreductase family.</text>
</comment>
<dbReference type="EMBL" id="VRMN01000005">
    <property type="protein sequence ID" value="KAA8494096.1"/>
    <property type="molecule type" value="Genomic_DNA"/>
</dbReference>
<dbReference type="Pfam" id="PF00732">
    <property type="entry name" value="GMC_oxred_N"/>
    <property type="match status" value="1"/>
</dbReference>
<dbReference type="InterPro" id="IPR012132">
    <property type="entry name" value="GMC_OxRdtase"/>
</dbReference>
<dbReference type="AlphaFoldDB" id="A0A5J4YRZ3"/>
<dbReference type="OrthoDB" id="269227at2759"/>
<keyword evidence="3" id="KW-0285">Flavoprotein</keyword>
<dbReference type="PROSITE" id="PS00624">
    <property type="entry name" value="GMC_OXRED_2"/>
    <property type="match status" value="1"/>
</dbReference>
<dbReference type="InterPro" id="IPR007867">
    <property type="entry name" value="GMC_OxRtase_C"/>
</dbReference>
<dbReference type="PANTHER" id="PTHR11552:SF147">
    <property type="entry name" value="CHOLINE DEHYDROGENASE, MITOCHONDRIAL"/>
    <property type="match status" value="1"/>
</dbReference>
<comment type="cofactor">
    <cofactor evidence="1 5">
        <name>FAD</name>
        <dbReference type="ChEBI" id="CHEBI:57692"/>
    </cofactor>
</comment>
<evidence type="ECO:0000256" key="3">
    <source>
        <dbReference type="ARBA" id="ARBA00022630"/>
    </source>
</evidence>
<evidence type="ECO:0000259" key="6">
    <source>
        <dbReference type="PROSITE" id="PS00624"/>
    </source>
</evidence>
<evidence type="ECO:0000256" key="5">
    <source>
        <dbReference type="PIRSR" id="PIRSR000137-2"/>
    </source>
</evidence>
<keyword evidence="8" id="KW-1185">Reference proteome</keyword>
<evidence type="ECO:0000313" key="7">
    <source>
        <dbReference type="EMBL" id="KAA8494096.1"/>
    </source>
</evidence>
<gene>
    <name evidence="7" type="ORF">FVE85_4071</name>
</gene>
<organism evidence="7 8">
    <name type="scientific">Porphyridium purpureum</name>
    <name type="common">Red alga</name>
    <name type="synonym">Porphyridium cruentum</name>
    <dbReference type="NCBI Taxonomy" id="35688"/>
    <lineage>
        <taxon>Eukaryota</taxon>
        <taxon>Rhodophyta</taxon>
        <taxon>Bangiophyceae</taxon>
        <taxon>Porphyridiales</taxon>
        <taxon>Porphyridiaceae</taxon>
        <taxon>Porphyridium</taxon>
    </lineage>
</organism>
<dbReference type="PANTHER" id="PTHR11552">
    <property type="entry name" value="GLUCOSE-METHANOL-CHOLINE GMC OXIDOREDUCTASE"/>
    <property type="match status" value="1"/>
</dbReference>
<comment type="caution">
    <text evidence="7">The sequence shown here is derived from an EMBL/GenBank/DDBJ whole genome shotgun (WGS) entry which is preliminary data.</text>
</comment>
<evidence type="ECO:0000256" key="1">
    <source>
        <dbReference type="ARBA" id="ARBA00001974"/>
    </source>
</evidence>
<keyword evidence="4 5" id="KW-0274">FAD</keyword>
<dbReference type="SUPFAM" id="SSF54373">
    <property type="entry name" value="FAD-linked reductases, C-terminal domain"/>
    <property type="match status" value="1"/>
</dbReference>
<dbReference type="GO" id="GO:0008812">
    <property type="term" value="F:choline dehydrogenase activity"/>
    <property type="evidence" value="ECO:0007669"/>
    <property type="project" value="TreeGrafter"/>
</dbReference>
<proteinExistence type="inferred from homology"/>
<dbReference type="PIRSF" id="PIRSF000137">
    <property type="entry name" value="Alcohol_oxidase"/>
    <property type="match status" value="1"/>
</dbReference>
<dbReference type="InterPro" id="IPR000172">
    <property type="entry name" value="GMC_OxRdtase_N"/>
</dbReference>
<reference evidence="8" key="1">
    <citation type="journal article" date="2019" name="Nat. Commun.">
        <title>Expansion of phycobilisome linker gene families in mesophilic red algae.</title>
        <authorList>
            <person name="Lee J."/>
            <person name="Kim D."/>
            <person name="Bhattacharya D."/>
            <person name="Yoon H.S."/>
        </authorList>
    </citation>
    <scope>NUCLEOTIDE SEQUENCE [LARGE SCALE GENOMIC DNA]</scope>
    <source>
        <strain evidence="8">CCMP 1328</strain>
    </source>
</reference>
<evidence type="ECO:0000313" key="8">
    <source>
        <dbReference type="Proteomes" id="UP000324585"/>
    </source>
</evidence>
<dbReference type="Gene3D" id="3.30.560.10">
    <property type="entry name" value="Glucose Oxidase, domain 3"/>
    <property type="match status" value="1"/>
</dbReference>
<sequence>MDQSTTKAMDVVPPAMIMFVPIANGSGGAGALRHSRGKVGHSACLAATSGRRHRPSSGSHSARRLDVRMAAALEQGTHRSLTGEVDYVIVGGGAAGCVLANRLSADKNVSVLLLEAGGKGDSFKISVPLGFPYLCGSDIDWKYLSEPEEELHERRVYFPRGKMLGGSHSMSVMLYHRGEAADYEQWEAMGAEGWGPDGVLPFFKKSEHQHAKDMDSAFHSKSGPLSVSDLRRVNPLTKVFLEACEGAGMPRNEDFNNWNSRQDGMGTFQVTQREGMRESPATAYLRPVVGRRNLRVETHASVEKVLIDEGSKTAVGVSYVNKDGRKVKIQARKEVILAAGSLATPQLLMLSGIGDRHMLDEFGIPVIQHLPGVGQNLQDQPAVMLSYQSPNPYVDKNKTQTYYTERTGKDIRSILSYLFLGNGPLTSPMCEAGGFVRSDPSQRSCDLQLRFIPFVSEPDPYHSLGDFATGGEYLTNKSNRPAGFTLQSVVTRPKSRGYVALRSADFRDRPMVVPRWLEDKADLKTMVEGIKLCRKIASQSQFAQFRGDELYPGPQLSSDADLESYIRESCHTANAVVGSCRMGALDDDSAVVDPSLRVKHIKNLRVIDSSVMPTLPGGQAGAPTMMIAEKGAELVFILALSESAHLPLDAVGKMLVICS</sequence>
<dbReference type="Proteomes" id="UP000324585">
    <property type="component" value="Unassembled WGS sequence"/>
</dbReference>
<dbReference type="GO" id="GO:0050660">
    <property type="term" value="F:flavin adenine dinucleotide binding"/>
    <property type="evidence" value="ECO:0007669"/>
    <property type="project" value="InterPro"/>
</dbReference>
<dbReference type="SUPFAM" id="SSF51905">
    <property type="entry name" value="FAD/NAD(P)-binding domain"/>
    <property type="match status" value="1"/>
</dbReference>
<dbReference type="GO" id="GO:0016020">
    <property type="term" value="C:membrane"/>
    <property type="evidence" value="ECO:0007669"/>
    <property type="project" value="TreeGrafter"/>
</dbReference>
<dbReference type="Pfam" id="PF05199">
    <property type="entry name" value="GMC_oxred_C"/>
    <property type="match status" value="1"/>
</dbReference>
<dbReference type="InterPro" id="IPR036188">
    <property type="entry name" value="FAD/NAD-bd_sf"/>
</dbReference>
<evidence type="ECO:0000256" key="4">
    <source>
        <dbReference type="ARBA" id="ARBA00022827"/>
    </source>
</evidence>